<name>A0A9E5JNR3_9MICO</name>
<evidence type="ECO:0000313" key="10">
    <source>
        <dbReference type="Proteomes" id="UP000818266"/>
    </source>
</evidence>
<evidence type="ECO:0000256" key="1">
    <source>
        <dbReference type="ARBA" id="ARBA00004141"/>
    </source>
</evidence>
<comment type="subcellular location">
    <subcellularLocation>
        <location evidence="1">Membrane</location>
        <topology evidence="1">Multi-pass membrane protein</topology>
    </subcellularLocation>
</comment>
<dbReference type="PANTHER" id="PTHR31566">
    <property type="entry name" value="CYTOCHROME C BIOGENESIS PROTEIN CCS1, CHLOROPLASTIC"/>
    <property type="match status" value="1"/>
</dbReference>
<dbReference type="EMBL" id="VIKT02000008">
    <property type="protein sequence ID" value="NHF62802.1"/>
    <property type="molecule type" value="Genomic_DNA"/>
</dbReference>
<dbReference type="AlphaFoldDB" id="A0A9E5JNR3"/>
<dbReference type="GO" id="GO:0017004">
    <property type="term" value="P:cytochrome complex assembly"/>
    <property type="evidence" value="ECO:0007669"/>
    <property type="project" value="UniProtKB-KW"/>
</dbReference>
<evidence type="ECO:0000256" key="3">
    <source>
        <dbReference type="ARBA" id="ARBA00022748"/>
    </source>
</evidence>
<sequence length="545" mass="59377">MEPLRPSDHHDTEAPEPRSTTIAQPRLDAVGWLRFFWRQLTSMRTALLLLLLLAVAAIPGSLVPQRSADPNGVVQYERNNPELFAVLDTLQVFDTYSSVWFSSIYLLLFVSLIGCVIPRTQHHWRALRAAPPATPARLNRLVGYTERHAAGEVAAALEAGERVLRRQGFRVARYGDSISAERGYLRETGNLVFHFALLGVLLTVGVAGGFGYNGQRVIVQGQSFTNQLTSFDSFSPGRFFDETRLDPFSIRLDDFVPVYDLDTTTGFPIALDFTASVTVVENGVERTEDIKVNEPIDIAGTTTYLLGNGFAPWITVYDSEGTAIFSQPVPFLPQDSNLTSLGVVKVPDGLDEQLGMIGFFYPSAVPLESGALTSVFPQPDQPVLTLNAFVGDLKLNEGVPRSVYSLKTDELTQITGGDTGVESLVLGLGDAVELPDGLGSVEFTSLPRFVSLEVHHDPTQVGVLISVVLAFLGLLTSLFVPRRRLWIAAETTGDGVRLQYAGLARGDDPRLERAVAELADSHEATLRDASSERTVASTQLSASRS</sequence>
<keyword evidence="4 7" id="KW-1133">Transmembrane helix</keyword>
<evidence type="ECO:0000256" key="6">
    <source>
        <dbReference type="SAM" id="MobiDB-lite"/>
    </source>
</evidence>
<feature type="transmembrane region" description="Helical" evidence="7">
    <location>
        <begin position="461"/>
        <end position="480"/>
    </location>
</feature>
<comment type="caution">
    <text evidence="9">The sequence shown here is derived from an EMBL/GenBank/DDBJ whole genome shotgun (WGS) entry which is preliminary data.</text>
</comment>
<feature type="compositionally biased region" description="Basic and acidic residues" evidence="6">
    <location>
        <begin position="522"/>
        <end position="531"/>
    </location>
</feature>
<dbReference type="GO" id="GO:0016020">
    <property type="term" value="C:membrane"/>
    <property type="evidence" value="ECO:0007669"/>
    <property type="project" value="UniProtKB-SubCell"/>
</dbReference>
<dbReference type="Pfam" id="PF05140">
    <property type="entry name" value="ResB"/>
    <property type="match status" value="1"/>
</dbReference>
<evidence type="ECO:0000256" key="2">
    <source>
        <dbReference type="ARBA" id="ARBA00022692"/>
    </source>
</evidence>
<reference evidence="9 10" key="1">
    <citation type="submission" date="2020-03" db="EMBL/GenBank/DDBJ databases">
        <title>Chryseoglobus sp. isolated from a deep-sea seamount.</title>
        <authorList>
            <person name="Zhang D.-C."/>
        </authorList>
    </citation>
    <scope>NUCLEOTIDE SEQUENCE [LARGE SCALE GENOMIC DNA]</scope>
    <source>
        <strain evidence="9 10">KN1116</strain>
    </source>
</reference>
<feature type="compositionally biased region" description="Polar residues" evidence="6">
    <location>
        <begin position="532"/>
        <end position="545"/>
    </location>
</feature>
<gene>
    <name evidence="9" type="ORF">FK219_006070</name>
</gene>
<keyword evidence="3" id="KW-0201">Cytochrome c-type biogenesis</keyword>
<feature type="transmembrane region" description="Helical" evidence="7">
    <location>
        <begin position="99"/>
        <end position="118"/>
    </location>
</feature>
<feature type="region of interest" description="Disordered" evidence="6">
    <location>
        <begin position="522"/>
        <end position="545"/>
    </location>
</feature>
<evidence type="ECO:0000256" key="5">
    <source>
        <dbReference type="ARBA" id="ARBA00023136"/>
    </source>
</evidence>
<keyword evidence="5 7" id="KW-0472">Membrane</keyword>
<protein>
    <submittedName>
        <fullName evidence="9">Cytochrome c biogenesis protein ResB</fullName>
    </submittedName>
</protein>
<keyword evidence="2 7" id="KW-0812">Transmembrane</keyword>
<evidence type="ECO:0000256" key="4">
    <source>
        <dbReference type="ARBA" id="ARBA00022989"/>
    </source>
</evidence>
<proteinExistence type="predicted"/>
<dbReference type="Proteomes" id="UP000818266">
    <property type="component" value="Unassembled WGS sequence"/>
</dbReference>
<feature type="domain" description="ResB-like" evidence="8">
    <location>
        <begin position="43"/>
        <end position="515"/>
    </location>
</feature>
<dbReference type="InterPro" id="IPR023494">
    <property type="entry name" value="Cyt_c_bgen_Ccs1/CcsB/ResB"/>
</dbReference>
<feature type="transmembrane region" description="Helical" evidence="7">
    <location>
        <begin position="191"/>
        <end position="212"/>
    </location>
</feature>
<evidence type="ECO:0000259" key="8">
    <source>
        <dbReference type="Pfam" id="PF05140"/>
    </source>
</evidence>
<dbReference type="PANTHER" id="PTHR31566:SF0">
    <property type="entry name" value="CYTOCHROME C BIOGENESIS PROTEIN CCS1, CHLOROPLASTIC"/>
    <property type="match status" value="1"/>
</dbReference>
<feature type="compositionally biased region" description="Basic and acidic residues" evidence="6">
    <location>
        <begin position="1"/>
        <end position="16"/>
    </location>
</feature>
<dbReference type="InterPro" id="IPR007816">
    <property type="entry name" value="ResB-like_domain"/>
</dbReference>
<feature type="transmembrane region" description="Helical" evidence="7">
    <location>
        <begin position="45"/>
        <end position="63"/>
    </location>
</feature>
<feature type="region of interest" description="Disordered" evidence="6">
    <location>
        <begin position="1"/>
        <end position="20"/>
    </location>
</feature>
<accession>A0A9E5JNR3</accession>
<keyword evidence="10" id="KW-1185">Reference proteome</keyword>
<organism evidence="9 10">
    <name type="scientific">Microcella pacifica</name>
    <dbReference type="NCBI Taxonomy" id="2591847"/>
    <lineage>
        <taxon>Bacteria</taxon>
        <taxon>Bacillati</taxon>
        <taxon>Actinomycetota</taxon>
        <taxon>Actinomycetes</taxon>
        <taxon>Micrococcales</taxon>
        <taxon>Microbacteriaceae</taxon>
        <taxon>Microcella</taxon>
    </lineage>
</organism>
<dbReference type="OrthoDB" id="3949537at2"/>
<evidence type="ECO:0000256" key="7">
    <source>
        <dbReference type="SAM" id="Phobius"/>
    </source>
</evidence>
<evidence type="ECO:0000313" key="9">
    <source>
        <dbReference type="EMBL" id="NHF62802.1"/>
    </source>
</evidence>